<dbReference type="Pfam" id="PF20434">
    <property type="entry name" value="BD-FAE"/>
    <property type="match status" value="1"/>
</dbReference>
<evidence type="ECO:0000313" key="3">
    <source>
        <dbReference type="EMBL" id="EUJ21461.1"/>
    </source>
</evidence>
<dbReference type="Proteomes" id="UP000019246">
    <property type="component" value="Unassembled WGS sequence"/>
</dbReference>
<dbReference type="PANTHER" id="PTHR48081:SF3">
    <property type="entry name" value="ALPHA_BETA HYDROLASE FOLD-3 DOMAIN-CONTAINING PROTEIN"/>
    <property type="match status" value="1"/>
</dbReference>
<dbReference type="STRING" id="1265818.MAQA_01922"/>
<dbReference type="InterPro" id="IPR029058">
    <property type="entry name" value="AB_hydrolase_fold"/>
</dbReference>
<proteinExistence type="predicted"/>
<dbReference type="InterPro" id="IPR049492">
    <property type="entry name" value="BD-FAE-like_dom"/>
</dbReference>
<dbReference type="PATRIC" id="fig|1265818.5.peg.391"/>
<dbReference type="InterPro" id="IPR050300">
    <property type="entry name" value="GDXG_lipolytic_enzyme"/>
</dbReference>
<sequence length="289" mass="32865">MEQKTFTFAEKNGIILSADLITGKEKTSQTIIYFHGGGLLYGSRHDLNDAYIGQFLENGFNVLLADYRLAPEVKLPDIYEDASDLILFFRHHAESLGLPDKEFILFGQSSGAFLALMLASDPMLPRPCAVLSFYGYSSVSAPWLRERNKYFNTFPLISESLKNAMIRQTPLTVGSVDTRYPLYVYSRQSGKWLDLVFGEHYSKQDLEPFELDPERDFHFLPPVFLAHSFADEDVPIEESEKIKNGTLTSELFTVRDLPHDFDTHTAGAEGRMAYDAAIRFLHDVQKKNQ</sequence>
<evidence type="ECO:0000259" key="2">
    <source>
        <dbReference type="Pfam" id="PF20434"/>
    </source>
</evidence>
<feature type="domain" description="BD-FAE-like" evidence="2">
    <location>
        <begin position="24"/>
        <end position="119"/>
    </location>
</feature>
<organism evidence="3 4">
    <name type="scientific">Listeria aquatica FSL S10-1188</name>
    <dbReference type="NCBI Taxonomy" id="1265818"/>
    <lineage>
        <taxon>Bacteria</taxon>
        <taxon>Bacillati</taxon>
        <taxon>Bacillota</taxon>
        <taxon>Bacilli</taxon>
        <taxon>Bacillales</taxon>
        <taxon>Listeriaceae</taxon>
        <taxon>Listeria</taxon>
    </lineage>
</organism>
<accession>W7BEB5</accession>
<dbReference type="GO" id="GO:0016787">
    <property type="term" value="F:hydrolase activity"/>
    <property type="evidence" value="ECO:0007669"/>
    <property type="project" value="UniProtKB-KW"/>
</dbReference>
<dbReference type="PANTHER" id="PTHR48081">
    <property type="entry name" value="AB HYDROLASE SUPERFAMILY PROTEIN C4A8.06C"/>
    <property type="match status" value="1"/>
</dbReference>
<protein>
    <recommendedName>
        <fullName evidence="2">BD-FAE-like domain-containing protein</fullName>
    </recommendedName>
</protein>
<name>W7BEB5_9LIST</name>
<dbReference type="OrthoDB" id="9815425at2"/>
<evidence type="ECO:0000313" key="4">
    <source>
        <dbReference type="Proteomes" id="UP000019246"/>
    </source>
</evidence>
<keyword evidence="1" id="KW-0378">Hydrolase</keyword>
<reference evidence="3 4" key="1">
    <citation type="journal article" date="2014" name="Int. J. Syst. Evol. Microbiol.">
        <title>Listeria floridensis sp. nov., Listeria aquatica sp. nov., Listeria cornellensis sp. nov., Listeria riparia sp. nov. and Listeria grandensis sp. nov., from agricultural and natural environments.</title>
        <authorList>
            <person name="den Bakker H.C."/>
            <person name="Warchocki S."/>
            <person name="Wright E.M."/>
            <person name="Allred A.F."/>
            <person name="Ahlstrom C."/>
            <person name="Manuel C.S."/>
            <person name="Stasiewicz M.J."/>
            <person name="Burrell A."/>
            <person name="Roof S."/>
            <person name="Strawn L."/>
            <person name="Fortes E.D."/>
            <person name="Nightingale K.K."/>
            <person name="Kephart D."/>
            <person name="Wiedmann M."/>
        </authorList>
    </citation>
    <scope>NUCLEOTIDE SEQUENCE [LARGE SCALE GENOMIC DNA]</scope>
    <source>
        <strain evidence="3 4">FSL S10-1188</strain>
    </source>
</reference>
<dbReference type="RefSeq" id="WP_052008395.1">
    <property type="nucleotide sequence ID" value="NZ_AOCG01000002.1"/>
</dbReference>
<dbReference type="EMBL" id="AOCG01000002">
    <property type="protein sequence ID" value="EUJ21461.1"/>
    <property type="molecule type" value="Genomic_DNA"/>
</dbReference>
<dbReference type="SUPFAM" id="SSF53474">
    <property type="entry name" value="alpha/beta-Hydrolases"/>
    <property type="match status" value="1"/>
</dbReference>
<comment type="caution">
    <text evidence="3">The sequence shown here is derived from an EMBL/GenBank/DDBJ whole genome shotgun (WGS) entry which is preliminary data.</text>
</comment>
<dbReference type="Gene3D" id="3.40.50.1820">
    <property type="entry name" value="alpha/beta hydrolase"/>
    <property type="match status" value="1"/>
</dbReference>
<dbReference type="AlphaFoldDB" id="W7BEB5"/>
<gene>
    <name evidence="3" type="ORF">MAQA_01922</name>
</gene>
<evidence type="ECO:0000256" key="1">
    <source>
        <dbReference type="ARBA" id="ARBA00022801"/>
    </source>
</evidence>
<keyword evidence="4" id="KW-1185">Reference proteome</keyword>